<feature type="compositionally biased region" description="Polar residues" evidence="14">
    <location>
        <begin position="1629"/>
        <end position="1640"/>
    </location>
</feature>
<feature type="compositionally biased region" description="Basic and acidic residues" evidence="14">
    <location>
        <begin position="2013"/>
        <end position="2031"/>
    </location>
</feature>
<evidence type="ECO:0000256" key="13">
    <source>
        <dbReference type="SAM" id="Coils"/>
    </source>
</evidence>
<feature type="region of interest" description="Disordered" evidence="14">
    <location>
        <begin position="740"/>
        <end position="766"/>
    </location>
</feature>
<feature type="compositionally biased region" description="Low complexity" evidence="14">
    <location>
        <begin position="2645"/>
        <end position="2656"/>
    </location>
</feature>
<dbReference type="InterPro" id="IPR050236">
    <property type="entry name" value="Ser_Thr_kinase_AGC"/>
</dbReference>
<dbReference type="OrthoDB" id="162894at2759"/>
<dbReference type="SMART" id="SM00726">
    <property type="entry name" value="UIM"/>
    <property type="match status" value="2"/>
</dbReference>
<keyword evidence="7" id="KW-0418">Kinase</keyword>
<feature type="compositionally biased region" description="Basic and acidic residues" evidence="14">
    <location>
        <begin position="369"/>
        <end position="386"/>
    </location>
</feature>
<protein>
    <recommendedName>
        <fullName evidence="2">non-specific serine/threonine protein kinase</fullName>
        <ecNumber evidence="2">2.7.11.1</ecNumber>
    </recommendedName>
</protein>
<dbReference type="EC" id="2.7.11.1" evidence="2"/>
<keyword evidence="3" id="KW-0723">Serine/threonine-protein kinase</keyword>
<feature type="domain" description="AGC-kinase C-terminal" evidence="18">
    <location>
        <begin position="1418"/>
        <end position="1499"/>
    </location>
</feature>
<feature type="compositionally biased region" description="Basic and acidic residues" evidence="14">
    <location>
        <begin position="1586"/>
        <end position="1608"/>
    </location>
</feature>
<dbReference type="SMART" id="SM00220">
    <property type="entry name" value="S_TKc"/>
    <property type="match status" value="1"/>
</dbReference>
<evidence type="ECO:0000256" key="2">
    <source>
        <dbReference type="ARBA" id="ARBA00012513"/>
    </source>
</evidence>
<evidence type="ECO:0000256" key="5">
    <source>
        <dbReference type="ARBA" id="ARBA00022679"/>
    </source>
</evidence>
<feature type="compositionally biased region" description="Low complexity" evidence="14">
    <location>
        <begin position="137"/>
        <end position="154"/>
    </location>
</feature>
<dbReference type="InterPro" id="IPR001789">
    <property type="entry name" value="Sig_transdc_resp-reg_receiver"/>
</dbReference>
<feature type="compositionally biased region" description="Basic and acidic residues" evidence="14">
    <location>
        <begin position="2043"/>
        <end position="2062"/>
    </location>
</feature>
<dbReference type="SMART" id="SM00133">
    <property type="entry name" value="S_TK_X"/>
    <property type="match status" value="1"/>
</dbReference>
<dbReference type="GO" id="GO:0005524">
    <property type="term" value="F:ATP binding"/>
    <property type="evidence" value="ECO:0007669"/>
    <property type="project" value="UniProtKB-KW"/>
</dbReference>
<proteinExistence type="predicted"/>
<dbReference type="SMART" id="SM00448">
    <property type="entry name" value="REC"/>
    <property type="match status" value="1"/>
</dbReference>
<evidence type="ECO:0000256" key="8">
    <source>
        <dbReference type="ARBA" id="ARBA00022840"/>
    </source>
</evidence>
<feature type="region of interest" description="Disordered" evidence="14">
    <location>
        <begin position="582"/>
        <end position="604"/>
    </location>
</feature>
<evidence type="ECO:0000256" key="9">
    <source>
        <dbReference type="ARBA" id="ARBA00023242"/>
    </source>
</evidence>
<feature type="region of interest" description="Disordered" evidence="14">
    <location>
        <begin position="350"/>
        <end position="429"/>
    </location>
</feature>
<comment type="catalytic activity">
    <reaction evidence="10">
        <text>L-threonyl-[protein] + ATP = O-phospho-L-threonyl-[protein] + ADP + H(+)</text>
        <dbReference type="Rhea" id="RHEA:46608"/>
        <dbReference type="Rhea" id="RHEA-COMP:11060"/>
        <dbReference type="Rhea" id="RHEA-COMP:11605"/>
        <dbReference type="ChEBI" id="CHEBI:15378"/>
        <dbReference type="ChEBI" id="CHEBI:30013"/>
        <dbReference type="ChEBI" id="CHEBI:30616"/>
        <dbReference type="ChEBI" id="CHEBI:61977"/>
        <dbReference type="ChEBI" id="CHEBI:456216"/>
        <dbReference type="EC" id="2.7.11.1"/>
    </reaction>
</comment>
<feature type="region of interest" description="Disordered" evidence="14">
    <location>
        <begin position="1516"/>
        <end position="1640"/>
    </location>
</feature>
<feature type="region of interest" description="Disordered" evidence="14">
    <location>
        <begin position="68"/>
        <end position="89"/>
    </location>
</feature>
<feature type="compositionally biased region" description="Polar residues" evidence="14">
    <location>
        <begin position="1973"/>
        <end position="2000"/>
    </location>
</feature>
<dbReference type="PROSITE" id="PS50011">
    <property type="entry name" value="PROTEIN_KINASE_DOM"/>
    <property type="match status" value="1"/>
</dbReference>
<keyword evidence="9" id="KW-0539">Nucleus</keyword>
<keyword evidence="4 12" id="KW-0597">Phosphoprotein</keyword>
<evidence type="ECO:0000313" key="19">
    <source>
        <dbReference type="EMBL" id="KAF5359015.1"/>
    </source>
</evidence>
<accession>A0A8H5LIR0</accession>
<feature type="region of interest" description="Disordered" evidence="14">
    <location>
        <begin position="1951"/>
        <end position="2001"/>
    </location>
</feature>
<feature type="compositionally biased region" description="Pro residues" evidence="14">
    <location>
        <begin position="1873"/>
        <end position="1886"/>
    </location>
</feature>
<evidence type="ECO:0000256" key="10">
    <source>
        <dbReference type="ARBA" id="ARBA00047899"/>
    </source>
</evidence>
<feature type="region of interest" description="Disordered" evidence="14">
    <location>
        <begin position="1860"/>
        <end position="1886"/>
    </location>
</feature>
<evidence type="ECO:0000256" key="6">
    <source>
        <dbReference type="ARBA" id="ARBA00022741"/>
    </source>
</evidence>
<keyword evidence="6" id="KW-0547">Nucleotide-binding</keyword>
<feature type="region of interest" description="Disordered" evidence="14">
    <location>
        <begin position="2640"/>
        <end position="2751"/>
    </location>
</feature>
<feature type="region of interest" description="Disordered" evidence="14">
    <location>
        <begin position="970"/>
        <end position="1031"/>
    </location>
</feature>
<dbReference type="Gene3D" id="1.10.510.10">
    <property type="entry name" value="Transferase(Phosphotransferase) domain 1"/>
    <property type="match status" value="2"/>
</dbReference>
<evidence type="ECO:0000259" key="16">
    <source>
        <dbReference type="PROSITE" id="PS50110"/>
    </source>
</evidence>
<reference evidence="19 20" key="1">
    <citation type="journal article" date="2020" name="ISME J.">
        <title>Uncovering the hidden diversity of litter-decomposition mechanisms in mushroom-forming fungi.</title>
        <authorList>
            <person name="Floudas D."/>
            <person name="Bentzer J."/>
            <person name="Ahren D."/>
            <person name="Johansson T."/>
            <person name="Persson P."/>
            <person name="Tunlid A."/>
        </authorList>
    </citation>
    <scope>NUCLEOTIDE SEQUENCE [LARGE SCALE GENOMIC DNA]</scope>
    <source>
        <strain evidence="19 20">CBS 291.85</strain>
    </source>
</reference>
<evidence type="ECO:0000313" key="20">
    <source>
        <dbReference type="Proteomes" id="UP000559256"/>
    </source>
</evidence>
<comment type="subcellular location">
    <subcellularLocation>
        <location evidence="1">Nucleus</location>
    </subcellularLocation>
</comment>
<evidence type="ECO:0000256" key="12">
    <source>
        <dbReference type="PROSITE-ProRule" id="PRU00169"/>
    </source>
</evidence>
<feature type="compositionally biased region" description="Polar residues" evidence="14">
    <location>
        <begin position="219"/>
        <end position="229"/>
    </location>
</feature>
<name>A0A8H5LIR0_9AGAR</name>
<feature type="compositionally biased region" description="Polar residues" evidence="14">
    <location>
        <begin position="2118"/>
        <end position="2139"/>
    </location>
</feature>
<dbReference type="InterPro" id="IPR000014">
    <property type="entry name" value="PAS"/>
</dbReference>
<feature type="domain" description="Protein kinase" evidence="15">
    <location>
        <begin position="1037"/>
        <end position="1417"/>
    </location>
</feature>
<dbReference type="InterPro" id="IPR000961">
    <property type="entry name" value="AGC-kinase_C"/>
</dbReference>
<evidence type="ECO:0000256" key="11">
    <source>
        <dbReference type="ARBA" id="ARBA00048679"/>
    </source>
</evidence>
<feature type="compositionally biased region" description="Basic and acidic residues" evidence="14">
    <location>
        <begin position="410"/>
        <end position="429"/>
    </location>
</feature>
<dbReference type="Gene3D" id="3.30.200.20">
    <property type="entry name" value="Phosphorylase Kinase, domain 1"/>
    <property type="match status" value="2"/>
</dbReference>
<feature type="compositionally biased region" description="Acidic residues" evidence="14">
    <location>
        <begin position="2687"/>
        <end position="2701"/>
    </location>
</feature>
<feature type="compositionally biased region" description="Polar residues" evidence="14">
    <location>
        <begin position="2672"/>
        <end position="2685"/>
    </location>
</feature>
<evidence type="ECO:0000256" key="3">
    <source>
        <dbReference type="ARBA" id="ARBA00022527"/>
    </source>
</evidence>
<dbReference type="PANTHER" id="PTHR24356:SF1">
    <property type="entry name" value="SERINE_THREONINE-PROTEIN KINASE GREATWALL"/>
    <property type="match status" value="1"/>
</dbReference>
<dbReference type="CDD" id="cd17546">
    <property type="entry name" value="REC_hyHK_CKI1_RcsC-like"/>
    <property type="match status" value="1"/>
</dbReference>
<dbReference type="FunFam" id="3.30.200.20:FF:001008">
    <property type="entry name" value="Serine/threonine-protein kinase cek1"/>
    <property type="match status" value="1"/>
</dbReference>
<dbReference type="GO" id="GO:0006397">
    <property type="term" value="P:mRNA processing"/>
    <property type="evidence" value="ECO:0007669"/>
    <property type="project" value="InterPro"/>
</dbReference>
<keyword evidence="5" id="KW-0808">Transferase</keyword>
<dbReference type="GO" id="GO:0005737">
    <property type="term" value="C:cytoplasm"/>
    <property type="evidence" value="ECO:0007669"/>
    <property type="project" value="TreeGrafter"/>
</dbReference>
<dbReference type="SUPFAM" id="SSF55785">
    <property type="entry name" value="PYP-like sensor domain (PAS domain)"/>
    <property type="match status" value="1"/>
</dbReference>
<feature type="region of interest" description="Disordered" evidence="14">
    <location>
        <begin position="2370"/>
        <end position="2405"/>
    </location>
</feature>
<feature type="compositionally biased region" description="Polar residues" evidence="14">
    <location>
        <begin position="164"/>
        <end position="183"/>
    </location>
</feature>
<comment type="catalytic activity">
    <reaction evidence="11">
        <text>L-seryl-[protein] + ATP = O-phospho-L-seryl-[protein] + ADP + H(+)</text>
        <dbReference type="Rhea" id="RHEA:17989"/>
        <dbReference type="Rhea" id="RHEA-COMP:9863"/>
        <dbReference type="Rhea" id="RHEA-COMP:11604"/>
        <dbReference type="ChEBI" id="CHEBI:15378"/>
        <dbReference type="ChEBI" id="CHEBI:29999"/>
        <dbReference type="ChEBI" id="CHEBI:30616"/>
        <dbReference type="ChEBI" id="CHEBI:83421"/>
        <dbReference type="ChEBI" id="CHEBI:456216"/>
        <dbReference type="EC" id="2.7.11.1"/>
    </reaction>
</comment>
<keyword evidence="20" id="KW-1185">Reference proteome</keyword>
<feature type="region of interest" description="Disordered" evidence="14">
    <location>
        <begin position="2013"/>
        <end position="2156"/>
    </location>
</feature>
<feature type="compositionally biased region" description="Basic residues" evidence="14">
    <location>
        <begin position="1521"/>
        <end position="1533"/>
    </location>
</feature>
<dbReference type="Pfam" id="PF05615">
    <property type="entry name" value="THOC7"/>
    <property type="match status" value="1"/>
</dbReference>
<feature type="region of interest" description="Disordered" evidence="14">
    <location>
        <begin position="820"/>
        <end position="853"/>
    </location>
</feature>
<feature type="compositionally biased region" description="Low complexity" evidence="14">
    <location>
        <begin position="192"/>
        <end position="210"/>
    </location>
</feature>
<dbReference type="GO" id="GO:0000160">
    <property type="term" value="P:phosphorelay signal transduction system"/>
    <property type="evidence" value="ECO:0007669"/>
    <property type="project" value="InterPro"/>
</dbReference>
<feature type="compositionally biased region" description="Low complexity" evidence="14">
    <location>
        <begin position="2087"/>
        <end position="2099"/>
    </location>
</feature>
<dbReference type="PANTHER" id="PTHR24356">
    <property type="entry name" value="SERINE/THREONINE-PROTEIN KINASE"/>
    <property type="match status" value="1"/>
</dbReference>
<evidence type="ECO:0000256" key="1">
    <source>
        <dbReference type="ARBA" id="ARBA00004123"/>
    </source>
</evidence>
<feature type="compositionally biased region" description="Low complexity" evidence="14">
    <location>
        <begin position="2375"/>
        <end position="2392"/>
    </location>
</feature>
<evidence type="ECO:0000256" key="7">
    <source>
        <dbReference type="ARBA" id="ARBA00022777"/>
    </source>
</evidence>
<feature type="compositionally biased region" description="Basic and acidic residues" evidence="14">
    <location>
        <begin position="740"/>
        <end position="760"/>
    </location>
</feature>
<dbReference type="EMBL" id="JAACJM010000047">
    <property type="protein sequence ID" value="KAF5359015.1"/>
    <property type="molecule type" value="Genomic_DNA"/>
</dbReference>
<dbReference type="FunFam" id="1.10.510.10:FF:000340">
    <property type="entry name" value="Serine threonine protein kinase"/>
    <property type="match status" value="1"/>
</dbReference>
<dbReference type="PROSITE" id="PS50110">
    <property type="entry name" value="RESPONSE_REGULATORY"/>
    <property type="match status" value="1"/>
</dbReference>
<comment type="caution">
    <text evidence="19">The sequence shown here is derived from an EMBL/GenBank/DDBJ whole genome shotgun (WGS) entry which is preliminary data.</text>
</comment>
<feature type="coiled-coil region" evidence="13">
    <location>
        <begin position="2528"/>
        <end position="2616"/>
    </location>
</feature>
<feature type="compositionally biased region" description="Acidic residues" evidence="14">
    <location>
        <begin position="820"/>
        <end position="838"/>
    </location>
</feature>
<evidence type="ECO:0000256" key="4">
    <source>
        <dbReference type="ARBA" id="ARBA00022553"/>
    </source>
</evidence>
<dbReference type="PROSITE" id="PS50330">
    <property type="entry name" value="UIM"/>
    <property type="match status" value="2"/>
</dbReference>
<dbReference type="Pfam" id="PF00069">
    <property type="entry name" value="Pkinase"/>
    <property type="match status" value="2"/>
</dbReference>
<evidence type="ECO:0000259" key="17">
    <source>
        <dbReference type="PROSITE" id="PS50112"/>
    </source>
</evidence>
<dbReference type="CDD" id="cd05611">
    <property type="entry name" value="STKc_Rim15_like"/>
    <property type="match status" value="1"/>
</dbReference>
<evidence type="ECO:0000259" key="18">
    <source>
        <dbReference type="PROSITE" id="PS51285"/>
    </source>
</evidence>
<dbReference type="GO" id="GO:0000445">
    <property type="term" value="C:THO complex part of transcription export complex"/>
    <property type="evidence" value="ECO:0007669"/>
    <property type="project" value="InterPro"/>
</dbReference>
<dbReference type="GO" id="GO:1901992">
    <property type="term" value="P:positive regulation of mitotic cell cycle phase transition"/>
    <property type="evidence" value="ECO:0007669"/>
    <property type="project" value="UniProtKB-ARBA"/>
</dbReference>
<dbReference type="Proteomes" id="UP000559256">
    <property type="component" value="Unassembled WGS sequence"/>
</dbReference>
<dbReference type="InterPro" id="IPR011006">
    <property type="entry name" value="CheY-like_superfamily"/>
</dbReference>
<feature type="compositionally biased region" description="Low complexity" evidence="14">
    <location>
        <begin position="875"/>
        <end position="889"/>
    </location>
</feature>
<dbReference type="InterPro" id="IPR011009">
    <property type="entry name" value="Kinase-like_dom_sf"/>
</dbReference>
<feature type="domain" description="PAS" evidence="17">
    <location>
        <begin position="434"/>
        <end position="507"/>
    </location>
</feature>
<feature type="compositionally biased region" description="Low complexity" evidence="14">
    <location>
        <begin position="1556"/>
        <end position="1572"/>
    </location>
</feature>
<dbReference type="InterPro" id="IPR000719">
    <property type="entry name" value="Prot_kinase_dom"/>
</dbReference>
<dbReference type="InterPro" id="IPR003903">
    <property type="entry name" value="UIM_dom"/>
</dbReference>
<dbReference type="InterPro" id="IPR008501">
    <property type="entry name" value="THOC7/Mft1"/>
</dbReference>
<dbReference type="InterPro" id="IPR035965">
    <property type="entry name" value="PAS-like_dom_sf"/>
</dbReference>
<feature type="modified residue" description="4-aspartylphosphate" evidence="12">
    <location>
        <position position="1708"/>
    </location>
</feature>
<evidence type="ECO:0000256" key="14">
    <source>
        <dbReference type="SAM" id="MobiDB-lite"/>
    </source>
</evidence>
<feature type="region of interest" description="Disordered" evidence="14">
    <location>
        <begin position="1292"/>
        <end position="1318"/>
    </location>
</feature>
<dbReference type="Gene3D" id="3.40.50.2300">
    <property type="match status" value="1"/>
</dbReference>
<dbReference type="SUPFAM" id="SSF56112">
    <property type="entry name" value="Protein kinase-like (PK-like)"/>
    <property type="match status" value="1"/>
</dbReference>
<organism evidence="19 20">
    <name type="scientific">Tetrapyrgos nigripes</name>
    <dbReference type="NCBI Taxonomy" id="182062"/>
    <lineage>
        <taxon>Eukaryota</taxon>
        <taxon>Fungi</taxon>
        <taxon>Dikarya</taxon>
        <taxon>Basidiomycota</taxon>
        <taxon>Agaricomycotina</taxon>
        <taxon>Agaricomycetes</taxon>
        <taxon>Agaricomycetidae</taxon>
        <taxon>Agaricales</taxon>
        <taxon>Marasmiineae</taxon>
        <taxon>Marasmiaceae</taxon>
        <taxon>Tetrapyrgos</taxon>
    </lineage>
</organism>
<evidence type="ECO:0000259" key="15">
    <source>
        <dbReference type="PROSITE" id="PS50011"/>
    </source>
</evidence>
<sequence>MPFAECDKELQRVTNNITAFFEERLKDGEYDTDREFRDRDRDSQIGDADHLRDPCVFQPGELRSAFQVDESSSDGGYEAEMEYHSRHSRQRGFSDDDLYYSPVLTHSPYIPAASSTSSMSPGALRRQQAIPWERPLSSSMSSSVVSSSPASSTVMLPEVPLTRKPTNPSPATSSWSNQNPSSRRLSRSIHIPSRPSHSGQSSRSTSRSRSPLPPLHTHASFSDYNSAGPSSSSNNRRSSRILIDDPIDPIMTTLYELIGVATDIIEMSINQLTAHPKACEALVQRVQNIGKAWDEHPDWHGRNWYVQVLLALASLSRVVEWWEAEKSFWNFNDNDDEQEELLLFVMKPPDDAAEPVHPMETVPTPTTGKQDHELENFRLNPEENNLRLHRPASQSRRSRDEQPKSLTSSHETRPELHSRHPSKAHDHESARVLATERLRLQAETAQNQNIVLELSLDGDHLIWINYAWRVVVGTEPDEFFGTRVSALLHPADAQVFNAATSRLLADDSHTVEARFKLRVVPEDDREVPQGQAPYQQMEGKGMLMIDREDGEPSHTMWVIRPIAPQRYEYEVPYSQAVLPDVLSPSDVESPPESADVETEPPMESSLPFQTPICIQPILCRICECQIPQWYFEKHSETCVETHRLEYEIMECNESIGELRNTIRDLGALMDGSSSSPTPEYRGMPIFSPSSSPVISSPLQLFRANKMQRFGVKKMQRRLLDQLDDILQVAAEVSIPSLKEEEAKEPIERQRLLSPGSERKMSQIRNWSKPNIEDGALTQLVQDVERVMRSKIDNVVRMQNTIRYAEKIWNEWQERVGAYLNDEDSSGSESSGEEEEDNVDEGHDASGTPDALGLKLGSEDVIDDASSTTSEYAFTSHSSSDPTPMASSSPVPLATPLLISLVLVLQLRTRHTRSSTPSSISSPLARAAPIVAPSSHEDNVPAMSLDEPHPGRLTIQTRKSSSNLLEPKFIVTPPASPQVGPKDAPSGASGLNREPSMKRSHRRHSTVNPTMSPGGPLSPRQPSAAPLSRTNPTSIKDFDIIKPISKGAFGSVFLAKKKATGDYFAIKVLKKADMIAKNQITNVKAERMILMKQAESPFVAKLYFTFQSKENLYLVMEYLNGGDCGNLIKSLGALPEEWAKNYIAEVVLGLEYLHERGIIHRVLNAPTSDLKPDNLLIDQHGHLKLTDFGLSRIGLLGRQTREGQVSRPYTRYNSRSRPPSIDAAYLSSPLFNNDVNGSYFNQRTHPIPRFGSSPYLSSTDDVGEVSSDFGVQRRRSGKADSPLQSFATELTTDLRSHSHSNSNSNSASGTPPGDQKFVGTPDYLAPETILGLRGDDTAVDWWALGVIAYEFLYGIPPFNDETPEKVFENILSGHIEWHEEWVDFSPEARDFMQRLLVTDPSLRLGANGADEVKSHPWFDSIDWDRLTTEEAAFVPNAQDPESTEYFDPRGAVPMTFHDDDQIAIAAESSGASLESGSVSTPSDEFGSFSFKNLPVLKQKNDDVIRKLKTDQMVPLTETTGLHSRRKSISHRIKKPEKLVTTMEPSSKVIPTNPPSPATSTSSIASSPSRASLPPSTPGSAGGGHARKPSELGAVERFKHNQLEGLDRRNSMPSRLRTASVSSGGDGSGSETWNSSVGHGSMYTPPSSVHSIDLRKGPDPNDRAVTCLLAEDNPITAKMIETLLIRLGCRCVVVADGSEAISVAMGDIMDGEGAARYIKSTNSKNTNTPIIAVSAYSGVDQSEGSNVFAAYLSKPLNKADLIAFVFPLTSISSASSSLAFLSAIVFRTAVRYIYEGTEYIALIDAGDGYIRCVMSYNNTQASANGLPPMFAPQRRANSVPRPLHQHPPSTVHKSDIFFSNTHSEPTLTRARTAPAPIPPKPYAYYSEPPPVPPIPPILPQHTRPVPSDNAELQAAIELSKSESAQRAEYLNNLSSQEEEDLARALEESLRLSGSSLSAPPVPLFSHPSGSRPPRTIQSAPVSRTPSSRTHNGTASPSGTVSDCISDDEALARRLAQEEEENERLRNSGERDGRLPNMPSIDEDEAFARRLAAEEESKGTKKDEASTSPAITPSSFPPAYESSPSPPQTSLDVSSLVNVSLSPNRPFSDSLTPHRRPLSADASSTSSDFLSAPSSSVRQSTMSLPSLSEDREEDSSLPGVSANQFVDSELLVGFSVGFVAPVISHQQVPWQGVMPNIISLPYGKCPPLHVQAPNWRHLLKLMARLSGTKVEPSIEAIADKVEPILRTVVQVVRPHHTSPDWRTVLWFTIDHPIPANRPVPRKFANGDVEALPYSYTLNTTLPALLQDSADTAISKTFTVPATENLPYPVLPISFPNLALYLSAALEESRRYMNDSSSGIRKLAKMVDSCYPNEASPSTTTGRTRNLLGRVMGRGNKNNKNKGRGGNEETYELVTPFVPDEVASIRRTFGDMNNGNTKPATQESKTVPIVIPPLTQEEEDQVVLARITNEERPLKRVIKKFHNYTSVAHTPVVPLPSQADTDLASAVEDAREAFLIELASFELLLKKSALICEAEARQVEEYQREKEKIELEHGALRGQIEQLKIALENAQMLRRQKMEYDLVAEKVNTLPSRDELMQTIQSLENDMAAIQAEHETQNRTIQAQKAALDSIVMDLTSLRFMGKDRDVEPSSSASQRASPALEGSSADGLEDGGSASGQPSRLHTSTSAVGETEEKEEGEEGEEEKPLDSALQSENDIEMGEVAEEKFSRKKVREELEEGEATDASSELSEPPDDM</sequence>
<feature type="domain" description="Response regulatory" evidence="16">
    <location>
        <begin position="1664"/>
        <end position="1767"/>
    </location>
</feature>
<feature type="region of interest" description="Disordered" evidence="14">
    <location>
        <begin position="132"/>
        <end position="240"/>
    </location>
</feature>
<feature type="region of interest" description="Disordered" evidence="14">
    <location>
        <begin position="866"/>
        <end position="889"/>
    </location>
</feature>
<dbReference type="PROSITE" id="PS51285">
    <property type="entry name" value="AGC_KINASE_CTER"/>
    <property type="match status" value="1"/>
</dbReference>
<dbReference type="SUPFAM" id="SSF52172">
    <property type="entry name" value="CheY-like"/>
    <property type="match status" value="1"/>
</dbReference>
<gene>
    <name evidence="19" type="ORF">D9758_004739</name>
</gene>
<feature type="compositionally biased region" description="Low complexity" evidence="14">
    <location>
        <begin position="1298"/>
        <end position="1307"/>
    </location>
</feature>
<dbReference type="Gene3D" id="3.30.450.20">
    <property type="entry name" value="PAS domain"/>
    <property type="match status" value="1"/>
</dbReference>
<keyword evidence="13" id="KW-0175">Coiled coil</keyword>
<keyword evidence="8" id="KW-0067">ATP-binding</keyword>
<dbReference type="GO" id="GO:0004674">
    <property type="term" value="F:protein serine/threonine kinase activity"/>
    <property type="evidence" value="ECO:0007669"/>
    <property type="project" value="UniProtKB-KW"/>
</dbReference>
<dbReference type="PROSITE" id="PS50112">
    <property type="entry name" value="PAS"/>
    <property type="match status" value="1"/>
</dbReference>